<dbReference type="SUPFAM" id="SSF52738">
    <property type="entry name" value="Methylesterase CheB, C-terminal domain"/>
    <property type="match status" value="1"/>
</dbReference>
<dbReference type="PANTHER" id="PTHR42872:SF6">
    <property type="entry name" value="PROTEIN-GLUTAMATE METHYLESTERASE_PROTEIN-GLUTAMINE GLUTAMINASE"/>
    <property type="match status" value="1"/>
</dbReference>
<keyword evidence="3 5" id="KW-0378">Hydrolase</keyword>
<comment type="function">
    <text evidence="5">Involved in chemotaxis. Part of a chemotaxis signal transduction system that modulates chemotaxis in response to various stimuli. Catalyzes the demethylation of specific methylglutamate residues introduced into the chemoreceptors (methyl-accepting chemotaxis proteins or MCP) by CheR. Also mediates the irreversible deamidation of specific glutamine residues to glutamic acid.</text>
</comment>
<dbReference type="Proteomes" id="UP000006061">
    <property type="component" value="Chromosome"/>
</dbReference>
<keyword evidence="1 5" id="KW-0963">Cytoplasm</keyword>
<dbReference type="PROSITE" id="PS50122">
    <property type="entry name" value="CHEB"/>
    <property type="match status" value="1"/>
</dbReference>
<comment type="catalytic activity">
    <reaction evidence="5">
        <text>L-glutaminyl-[protein] + H2O = L-glutamyl-[protein] + NH4(+)</text>
        <dbReference type="Rhea" id="RHEA:16441"/>
        <dbReference type="Rhea" id="RHEA-COMP:10207"/>
        <dbReference type="Rhea" id="RHEA-COMP:10208"/>
        <dbReference type="ChEBI" id="CHEBI:15377"/>
        <dbReference type="ChEBI" id="CHEBI:28938"/>
        <dbReference type="ChEBI" id="CHEBI:29973"/>
        <dbReference type="ChEBI" id="CHEBI:30011"/>
        <dbReference type="EC" id="3.5.1.44"/>
    </reaction>
</comment>
<dbReference type="Gene3D" id="3.40.50.180">
    <property type="entry name" value="Methylesterase CheB, C-terminal domain"/>
    <property type="match status" value="1"/>
</dbReference>
<organism evidence="10 11">
    <name type="scientific">Acetomicrobium mobile (strain ATCC BAA-54 / DSM 13181 / JCM 12221 / NGA)</name>
    <name type="common">Anaerobaculum mobile</name>
    <dbReference type="NCBI Taxonomy" id="891968"/>
    <lineage>
        <taxon>Bacteria</taxon>
        <taxon>Thermotogati</taxon>
        <taxon>Synergistota</taxon>
        <taxon>Synergistia</taxon>
        <taxon>Synergistales</taxon>
        <taxon>Acetomicrobiaceae</taxon>
        <taxon>Acetomicrobium</taxon>
    </lineage>
</organism>
<name>I4BUJ0_ACEMN</name>
<keyword evidence="11" id="KW-1185">Reference proteome</keyword>
<dbReference type="GO" id="GO:0050568">
    <property type="term" value="F:protein-glutamine glutaminase activity"/>
    <property type="evidence" value="ECO:0007669"/>
    <property type="project" value="UniProtKB-UniRule"/>
</dbReference>
<dbReference type="InterPro" id="IPR035909">
    <property type="entry name" value="CheB_C"/>
</dbReference>
<feature type="modified residue" description="4-aspartylphosphate" evidence="5 7">
    <location>
        <position position="63"/>
    </location>
</feature>
<feature type="active site" evidence="5 6">
    <location>
        <position position="202"/>
    </location>
</feature>
<dbReference type="InterPro" id="IPR008248">
    <property type="entry name" value="CheB-like"/>
</dbReference>
<dbReference type="HAMAP" id="MF_00099">
    <property type="entry name" value="CheB_chemtxs"/>
    <property type="match status" value="1"/>
</dbReference>
<dbReference type="InterPro" id="IPR000673">
    <property type="entry name" value="Sig_transdc_resp-reg_Me-estase"/>
</dbReference>
<dbReference type="AlphaFoldDB" id="I4BUJ0"/>
<dbReference type="EC" id="3.1.1.61" evidence="5"/>
<dbReference type="HOGENOM" id="CLU_000445_51_0_0"/>
<dbReference type="PATRIC" id="fig|891968.3.peg.282"/>
<dbReference type="SMART" id="SM00448">
    <property type="entry name" value="REC"/>
    <property type="match status" value="1"/>
</dbReference>
<dbReference type="EMBL" id="CP003198">
    <property type="protein sequence ID" value="AFM20947.1"/>
    <property type="molecule type" value="Genomic_DNA"/>
</dbReference>
<evidence type="ECO:0000259" key="9">
    <source>
        <dbReference type="PROSITE" id="PS50122"/>
    </source>
</evidence>
<dbReference type="GO" id="GO:0005737">
    <property type="term" value="C:cytoplasm"/>
    <property type="evidence" value="ECO:0007669"/>
    <property type="project" value="UniProtKB-SubCell"/>
</dbReference>
<comment type="subcellular location">
    <subcellularLocation>
        <location evidence="5">Cytoplasm</location>
    </subcellularLocation>
</comment>
<dbReference type="CDD" id="cd17541">
    <property type="entry name" value="REC_CheB-like"/>
    <property type="match status" value="1"/>
</dbReference>
<dbReference type="Pfam" id="PF00072">
    <property type="entry name" value="Response_reg"/>
    <property type="match status" value="1"/>
</dbReference>
<evidence type="ECO:0000259" key="8">
    <source>
        <dbReference type="PROSITE" id="PS50110"/>
    </source>
</evidence>
<dbReference type="EC" id="3.5.1.44" evidence="5"/>
<feature type="active site" evidence="5 6">
    <location>
        <position position="299"/>
    </location>
</feature>
<dbReference type="InterPro" id="IPR011006">
    <property type="entry name" value="CheY-like_superfamily"/>
</dbReference>
<dbReference type="PIRSF" id="PIRSF000876">
    <property type="entry name" value="RR_chemtxs_CheB"/>
    <property type="match status" value="1"/>
</dbReference>
<evidence type="ECO:0000256" key="5">
    <source>
        <dbReference type="HAMAP-Rule" id="MF_00099"/>
    </source>
</evidence>
<comment type="similarity">
    <text evidence="5">Belongs to the CheB family.</text>
</comment>
<comment type="PTM">
    <text evidence="5">Phosphorylated by CheA. Phosphorylation of the N-terminal regulatory domain activates the methylesterase activity.</text>
</comment>
<evidence type="ECO:0000256" key="7">
    <source>
        <dbReference type="PROSITE-ProRule" id="PRU00169"/>
    </source>
</evidence>
<dbReference type="KEGG" id="amo:Anamo_0287"/>
<dbReference type="Gene3D" id="3.40.50.2300">
    <property type="match status" value="1"/>
</dbReference>
<sequence length="360" mass="38584">MQVTGFMIKQIKVLVVDDSAFMRKVISDLLEEDPHIKVIDRARNGKEAVEKVIKLQPDVVTLDVEMPQMDGLAALREIMRLKPTPVIMVSSLTRQGAETTIKALALGAIDFVTKPSGTISLDMKTVAQELREKVIAAASVAVEKLTGVAALPMIEVKKAPITRKGQVELVAIAASTGGPRAIQRILEKIETTSIAPIVIVQHMPKGFTKSFAERLNEVSKLEVVEGYDNLPLKPGMAVVAPGGSHLIVEYNKMRQLVCRLSDMPPLHSVKPAADLLFLSVADTVGGASLGVVLTGMGRDGAEGAKAIRQKGGYVIAESSETCVIYGMPKAAVESGGVDEVLPLDVIPGRLEEMAVIRQKQ</sequence>
<evidence type="ECO:0000256" key="4">
    <source>
        <dbReference type="ARBA" id="ARBA00048267"/>
    </source>
</evidence>
<dbReference type="InterPro" id="IPR001789">
    <property type="entry name" value="Sig_transdc_resp-reg_receiver"/>
</dbReference>
<evidence type="ECO:0000256" key="6">
    <source>
        <dbReference type="PROSITE-ProRule" id="PRU00050"/>
    </source>
</evidence>
<feature type="domain" description="Response regulatory" evidence="8">
    <location>
        <begin position="12"/>
        <end position="129"/>
    </location>
</feature>
<dbReference type="Pfam" id="PF01339">
    <property type="entry name" value="CheB_methylest"/>
    <property type="match status" value="1"/>
</dbReference>
<feature type="active site" evidence="5 6">
    <location>
        <position position="175"/>
    </location>
</feature>
<gene>
    <name evidence="5" type="primary">cheB</name>
    <name evidence="10" type="ordered locus">Anamo_0287</name>
</gene>
<dbReference type="CDD" id="cd16432">
    <property type="entry name" value="CheB_Rec"/>
    <property type="match status" value="1"/>
</dbReference>
<protein>
    <recommendedName>
        <fullName evidence="5">Protein-glutamate methylesterase/protein-glutamine glutaminase</fullName>
        <ecNumber evidence="5">3.1.1.61</ecNumber>
        <ecNumber evidence="5">3.5.1.44</ecNumber>
    </recommendedName>
</protein>
<comment type="domain">
    <text evidence="5">Contains a C-terminal catalytic domain, and an N-terminal region which modulates catalytic activity.</text>
</comment>
<accession>I4BUJ0</accession>
<dbReference type="NCBIfam" id="NF001965">
    <property type="entry name" value="PRK00742.1"/>
    <property type="match status" value="1"/>
</dbReference>
<comment type="catalytic activity">
    <reaction evidence="4 5">
        <text>[protein]-L-glutamate 5-O-methyl ester + H2O = L-glutamyl-[protein] + methanol + H(+)</text>
        <dbReference type="Rhea" id="RHEA:23236"/>
        <dbReference type="Rhea" id="RHEA-COMP:10208"/>
        <dbReference type="Rhea" id="RHEA-COMP:10311"/>
        <dbReference type="ChEBI" id="CHEBI:15377"/>
        <dbReference type="ChEBI" id="CHEBI:15378"/>
        <dbReference type="ChEBI" id="CHEBI:17790"/>
        <dbReference type="ChEBI" id="CHEBI:29973"/>
        <dbReference type="ChEBI" id="CHEBI:82795"/>
        <dbReference type="EC" id="3.1.1.61"/>
    </reaction>
</comment>
<dbReference type="GO" id="GO:0006935">
    <property type="term" value="P:chemotaxis"/>
    <property type="evidence" value="ECO:0007669"/>
    <property type="project" value="UniProtKB-UniRule"/>
</dbReference>
<dbReference type="GO" id="GO:0000156">
    <property type="term" value="F:phosphorelay response regulator activity"/>
    <property type="evidence" value="ECO:0007669"/>
    <property type="project" value="InterPro"/>
</dbReference>
<dbReference type="GO" id="GO:0008984">
    <property type="term" value="F:protein-glutamate methylesterase activity"/>
    <property type="evidence" value="ECO:0007669"/>
    <property type="project" value="UniProtKB-UniRule"/>
</dbReference>
<feature type="domain" description="CheB-type methylesterase" evidence="9">
    <location>
        <begin position="160"/>
        <end position="350"/>
    </location>
</feature>
<evidence type="ECO:0000256" key="2">
    <source>
        <dbReference type="ARBA" id="ARBA00022500"/>
    </source>
</evidence>
<dbReference type="eggNOG" id="COG2201">
    <property type="taxonomic scope" value="Bacteria"/>
</dbReference>
<keyword evidence="5 7" id="KW-0597">Phosphoprotein</keyword>
<evidence type="ECO:0000256" key="1">
    <source>
        <dbReference type="ARBA" id="ARBA00022490"/>
    </source>
</evidence>
<reference evidence="11" key="1">
    <citation type="journal article" date="2013" name="Stand. Genomic Sci.">
        <title>Complete genome sequence of the moderate thermophile Anaerobaculum mobile type strain (NGA(T)).</title>
        <authorList>
            <person name="Mavromatis K."/>
            <person name="Stackebrandt E."/>
            <person name="Held B."/>
            <person name="Lapidus A."/>
            <person name="Nolan M."/>
            <person name="Lucas S."/>
            <person name="Hammon N."/>
            <person name="Deshpande S."/>
            <person name="Cheng J.F."/>
            <person name="Tapia R."/>
            <person name="Goodwin L.A."/>
            <person name="Pitluck S."/>
            <person name="Liolios K."/>
            <person name="Pagani I."/>
            <person name="Ivanova N."/>
            <person name="Mikhailova N."/>
            <person name="Huntemann M."/>
            <person name="Pati A."/>
            <person name="Chen A."/>
            <person name="Palaniappan K."/>
            <person name="Land M."/>
            <person name="Rohde M."/>
            <person name="Spring S."/>
            <person name="Goker M."/>
            <person name="Woyke T."/>
            <person name="Detter J.C."/>
            <person name="Bristow J."/>
            <person name="Eisen J.A."/>
            <person name="Markowitz V."/>
            <person name="Hugenholtz P."/>
            <person name="Klenk H.P."/>
            <person name="Kyrpides N.C."/>
        </authorList>
    </citation>
    <scope>NUCLEOTIDE SEQUENCE</scope>
    <source>
        <strain evidence="11">ATCC BAA-54 / DSM 13181 / NGA</strain>
    </source>
</reference>
<evidence type="ECO:0000313" key="11">
    <source>
        <dbReference type="Proteomes" id="UP000006061"/>
    </source>
</evidence>
<keyword evidence="2 5" id="KW-0145">Chemotaxis</keyword>
<dbReference type="STRING" id="891968.Anamo_0287"/>
<dbReference type="PANTHER" id="PTHR42872">
    <property type="entry name" value="PROTEIN-GLUTAMATE METHYLESTERASE/PROTEIN-GLUTAMINE GLUTAMINASE"/>
    <property type="match status" value="1"/>
</dbReference>
<dbReference type="SUPFAM" id="SSF52172">
    <property type="entry name" value="CheY-like"/>
    <property type="match status" value="1"/>
</dbReference>
<dbReference type="PROSITE" id="PS50110">
    <property type="entry name" value="RESPONSE_REGULATORY"/>
    <property type="match status" value="1"/>
</dbReference>
<evidence type="ECO:0000313" key="10">
    <source>
        <dbReference type="EMBL" id="AFM20947.1"/>
    </source>
</evidence>
<proteinExistence type="inferred from homology"/>
<evidence type="ECO:0000256" key="3">
    <source>
        <dbReference type="ARBA" id="ARBA00022801"/>
    </source>
</evidence>